<protein>
    <submittedName>
        <fullName evidence="1">Uncharacterized protein</fullName>
    </submittedName>
</protein>
<proteinExistence type="predicted"/>
<dbReference type="EMBL" id="LAZR01045878">
    <property type="protein sequence ID" value="KKK97821.1"/>
    <property type="molecule type" value="Genomic_DNA"/>
</dbReference>
<comment type="caution">
    <text evidence="1">The sequence shown here is derived from an EMBL/GenBank/DDBJ whole genome shotgun (WGS) entry which is preliminary data.</text>
</comment>
<evidence type="ECO:0000313" key="1">
    <source>
        <dbReference type="EMBL" id="KKK97821.1"/>
    </source>
</evidence>
<gene>
    <name evidence="1" type="ORF">LCGC14_2648950</name>
</gene>
<organism evidence="1">
    <name type="scientific">marine sediment metagenome</name>
    <dbReference type="NCBI Taxonomy" id="412755"/>
    <lineage>
        <taxon>unclassified sequences</taxon>
        <taxon>metagenomes</taxon>
        <taxon>ecological metagenomes</taxon>
    </lineage>
</organism>
<feature type="non-terminal residue" evidence="1">
    <location>
        <position position="1"/>
    </location>
</feature>
<accession>A0A0F9CMD9</accession>
<reference evidence="1" key="1">
    <citation type="journal article" date="2015" name="Nature">
        <title>Complex archaea that bridge the gap between prokaryotes and eukaryotes.</title>
        <authorList>
            <person name="Spang A."/>
            <person name="Saw J.H."/>
            <person name="Jorgensen S.L."/>
            <person name="Zaremba-Niedzwiedzka K."/>
            <person name="Martijn J."/>
            <person name="Lind A.E."/>
            <person name="van Eijk R."/>
            <person name="Schleper C."/>
            <person name="Guy L."/>
            <person name="Ettema T.J."/>
        </authorList>
    </citation>
    <scope>NUCLEOTIDE SEQUENCE</scope>
</reference>
<dbReference type="AlphaFoldDB" id="A0A0F9CMD9"/>
<sequence length="86" mass="9326">KWAPHADRIPVFDNVDFDKSFRLSWLNAGAPAEGLKDIDQMNEERKEIKDLQVAAAQAEIADSASKAYRNVAKAAESGSPAEALVA</sequence>
<name>A0A0F9CMD9_9ZZZZ</name>